<name>A0A1G8Z6J0_9GAMM</name>
<dbReference type="EMBL" id="FNFH01000003">
    <property type="protein sequence ID" value="SDK10702.1"/>
    <property type="molecule type" value="Genomic_DNA"/>
</dbReference>
<evidence type="ECO:0000313" key="1">
    <source>
        <dbReference type="EMBL" id="SDK10702.1"/>
    </source>
</evidence>
<evidence type="ECO:0000313" key="2">
    <source>
        <dbReference type="Proteomes" id="UP000199305"/>
    </source>
</evidence>
<accession>A0A1G8Z6J0</accession>
<sequence>MVKSYIVCVATLKKWSGAYNQARQYAPALRASAGRPMQCASRKKRYGRLCWQRYVENHWIMKTTIFLLIAALASIDANAQHSLAREIHRVDSENDILSGTYSLEEREKLFNANSIKEIKEILKSHGDLEYFSIAEAGEIYFVRNSSFWSGATGSSYTGFLFDGNDSHLIVPPSESLGDIIVSVRLENKNIVIMSKSYNSALHQEETWRWIINGNEINSEKVKG</sequence>
<gene>
    <name evidence="1" type="ORF">SAMN05216212_1493</name>
</gene>
<protein>
    <submittedName>
        <fullName evidence="1">Uncharacterized protein</fullName>
    </submittedName>
</protein>
<proteinExistence type="predicted"/>
<keyword evidence="2" id="KW-1185">Reference proteome</keyword>
<organism evidence="1 2">
    <name type="scientific">Microbulbifer yueqingensis</name>
    <dbReference type="NCBI Taxonomy" id="658219"/>
    <lineage>
        <taxon>Bacteria</taxon>
        <taxon>Pseudomonadati</taxon>
        <taxon>Pseudomonadota</taxon>
        <taxon>Gammaproteobacteria</taxon>
        <taxon>Cellvibrionales</taxon>
        <taxon>Microbulbiferaceae</taxon>
        <taxon>Microbulbifer</taxon>
    </lineage>
</organism>
<dbReference type="Proteomes" id="UP000199305">
    <property type="component" value="Unassembled WGS sequence"/>
</dbReference>
<dbReference type="AlphaFoldDB" id="A0A1G8Z6J0"/>
<reference evidence="2" key="1">
    <citation type="submission" date="2016-10" db="EMBL/GenBank/DDBJ databases">
        <authorList>
            <person name="Varghese N."/>
            <person name="Submissions S."/>
        </authorList>
    </citation>
    <scope>NUCLEOTIDE SEQUENCE [LARGE SCALE GENOMIC DNA]</scope>
    <source>
        <strain evidence="2">CGMCC 1.10658</strain>
    </source>
</reference>